<keyword evidence="2" id="KW-1185">Reference proteome</keyword>
<sequence>MTTTSPTAPALCSAASASAAARARLRERVAALYGPQPTATAGTR</sequence>
<name>A0ABS4Z505_9ACTN</name>
<reference evidence="1 2" key="1">
    <citation type="submission" date="2021-03" db="EMBL/GenBank/DDBJ databases">
        <title>Sequencing the genomes of 1000 actinobacteria strains.</title>
        <authorList>
            <person name="Klenk H.-P."/>
        </authorList>
    </citation>
    <scope>NUCLEOTIDE SEQUENCE [LARGE SCALE GENOMIC DNA]</scope>
    <source>
        <strain evidence="1 2">DSM 12936</strain>
    </source>
</reference>
<accession>A0ABS4Z505</accession>
<dbReference type="Proteomes" id="UP000758168">
    <property type="component" value="Unassembled WGS sequence"/>
</dbReference>
<protein>
    <submittedName>
        <fullName evidence="1">Uncharacterized protein</fullName>
    </submittedName>
</protein>
<comment type="caution">
    <text evidence="1">The sequence shown here is derived from an EMBL/GenBank/DDBJ whole genome shotgun (WGS) entry which is preliminary data.</text>
</comment>
<evidence type="ECO:0000313" key="2">
    <source>
        <dbReference type="Proteomes" id="UP000758168"/>
    </source>
</evidence>
<proteinExistence type="predicted"/>
<gene>
    <name evidence="1" type="ORF">JOF54_000742</name>
</gene>
<organism evidence="1 2">
    <name type="scientific">Microlunatus capsulatus</name>
    <dbReference type="NCBI Taxonomy" id="99117"/>
    <lineage>
        <taxon>Bacteria</taxon>
        <taxon>Bacillati</taxon>
        <taxon>Actinomycetota</taxon>
        <taxon>Actinomycetes</taxon>
        <taxon>Propionibacteriales</taxon>
        <taxon>Propionibacteriaceae</taxon>
        <taxon>Microlunatus</taxon>
    </lineage>
</organism>
<evidence type="ECO:0000313" key="1">
    <source>
        <dbReference type="EMBL" id="MBP2415820.1"/>
    </source>
</evidence>
<dbReference type="RefSeq" id="WP_281073314.1">
    <property type="nucleotide sequence ID" value="NZ_BAAAMH010000023.1"/>
</dbReference>
<dbReference type="EMBL" id="JAGIOB010000001">
    <property type="protein sequence ID" value="MBP2415820.1"/>
    <property type="molecule type" value="Genomic_DNA"/>
</dbReference>